<sequence>MKQVGDKYLGASGEISTTAYSEKAELGLEIGKDEESGKISCNGKAGAIATLHSAKAEEKFTILGLEICIEEEGHLGAFGAEAEIGLDQGKFKVEAKVAAILGIGHQYQ</sequence>
<gene>
    <name evidence="1" type="ORF">BGI42_06980</name>
</gene>
<keyword evidence="2" id="KW-1185">Reference proteome</keyword>
<dbReference type="STRING" id="394958.BGI42_06980"/>
<protein>
    <submittedName>
        <fullName evidence="1">Uncharacterized protein</fullName>
    </submittedName>
</protein>
<dbReference type="RefSeq" id="WP_069679647.1">
    <property type="nucleotide sequence ID" value="NZ_CP017253.2"/>
</dbReference>
<name>A0A1D7XJJ8_9CLOT</name>
<proteinExistence type="predicted"/>
<evidence type="ECO:0000313" key="2">
    <source>
        <dbReference type="Proteomes" id="UP000094652"/>
    </source>
</evidence>
<evidence type="ECO:0000313" key="1">
    <source>
        <dbReference type="EMBL" id="AOR23496.1"/>
    </source>
</evidence>
<accession>A0A1D7XJJ8</accession>
<dbReference type="OrthoDB" id="9960242at2"/>
<dbReference type="KEGG" id="ctae:BGI42_06980"/>
<organism evidence="1 2">
    <name type="scientific">Clostridium taeniosporum</name>
    <dbReference type="NCBI Taxonomy" id="394958"/>
    <lineage>
        <taxon>Bacteria</taxon>
        <taxon>Bacillati</taxon>
        <taxon>Bacillota</taxon>
        <taxon>Clostridia</taxon>
        <taxon>Eubacteriales</taxon>
        <taxon>Clostridiaceae</taxon>
        <taxon>Clostridium</taxon>
    </lineage>
</organism>
<dbReference type="Proteomes" id="UP000094652">
    <property type="component" value="Chromosome"/>
</dbReference>
<reference evidence="2" key="1">
    <citation type="submission" date="2016-09" db="EMBL/GenBank/DDBJ databases">
        <title>Genomics of Clostridium taeniosporum, an organism which forms endospores with ribbon-like appendages.</title>
        <authorList>
            <person name="Walker J.R."/>
        </authorList>
    </citation>
    <scope>NUCLEOTIDE SEQUENCE [LARGE SCALE GENOMIC DNA]</scope>
    <source>
        <strain evidence="2">1/k</strain>
    </source>
</reference>
<dbReference type="EMBL" id="CP017253">
    <property type="protein sequence ID" value="AOR23496.1"/>
    <property type="molecule type" value="Genomic_DNA"/>
</dbReference>
<dbReference type="AlphaFoldDB" id="A0A1D7XJJ8"/>